<dbReference type="SUPFAM" id="SSF48452">
    <property type="entry name" value="TPR-like"/>
    <property type="match status" value="1"/>
</dbReference>
<dbReference type="Gene3D" id="1.25.40.10">
    <property type="entry name" value="Tetratricopeptide repeat domain"/>
    <property type="match status" value="1"/>
</dbReference>
<gene>
    <name evidence="3" type="ORF">KDA27_03830</name>
</gene>
<sequence length="502" mass="53346">MRRRASSCSFGSATDRQTDRLGRPWFHGILTLLSAGLVVSGVGALSGCAGGLTAGERYFRNGDYRAAAEALHLEETETPSDPALKQRLAASWLRAGSPDRARIKINEALSLDPLDPVSWFLLGDIESEADRPEDAMAAYQKFIILGGKPESEVRGKIDRLARQLVVREVRAAIANESGAAVVDSTVAVSPFLNVAESERLASLSAGLAAVVITDLRKVEGFRVLERERIGVLVAELELAGRGEQEAASPDSAAVAGDAAADQSDDPEYAALSAEPPAVEPTTAPRWGRLLQVRTFVQGFFTPLSDESIMLGADLVSVDGFAEAAGAPLQGALRDVLYLEKGLVHQILETLEVETTEEEDRRIDELATFQPDAFFAYSRGLRLVDQGRPAEAHAAFMEAVRLDPGFAEAADAAVVTGSTEESFGEAQHQIWDDLAPEDRILEFDPGLIDVAVRLGGGPAPDGSSDVASGADESHGELLGPADPDRIPPRTIPTLPPPPTGGSR</sequence>
<organism evidence="3 4">
    <name type="scientific">Eiseniibacteriota bacterium</name>
    <dbReference type="NCBI Taxonomy" id="2212470"/>
    <lineage>
        <taxon>Bacteria</taxon>
        <taxon>Candidatus Eiseniibacteriota</taxon>
    </lineage>
</organism>
<keyword evidence="2" id="KW-0472">Membrane</keyword>
<dbReference type="AlphaFoldDB" id="A0A956NBJ0"/>
<name>A0A956NBJ0_UNCEI</name>
<evidence type="ECO:0000313" key="3">
    <source>
        <dbReference type="EMBL" id="MCA9754908.1"/>
    </source>
</evidence>
<protein>
    <submittedName>
        <fullName evidence="3">Tetratricopeptide repeat protein</fullName>
    </submittedName>
</protein>
<evidence type="ECO:0000256" key="1">
    <source>
        <dbReference type="SAM" id="MobiDB-lite"/>
    </source>
</evidence>
<dbReference type="Pfam" id="PF13432">
    <property type="entry name" value="TPR_16"/>
    <property type="match status" value="2"/>
</dbReference>
<dbReference type="InterPro" id="IPR011990">
    <property type="entry name" value="TPR-like_helical_dom_sf"/>
</dbReference>
<keyword evidence="2" id="KW-0812">Transmembrane</keyword>
<evidence type="ECO:0000313" key="4">
    <source>
        <dbReference type="Proteomes" id="UP000739538"/>
    </source>
</evidence>
<reference evidence="3" key="1">
    <citation type="submission" date="2020-04" db="EMBL/GenBank/DDBJ databases">
        <authorList>
            <person name="Zhang T."/>
        </authorList>
    </citation>
    <scope>NUCLEOTIDE SEQUENCE</scope>
    <source>
        <strain evidence="3">HKST-UBA02</strain>
    </source>
</reference>
<reference evidence="3" key="2">
    <citation type="journal article" date="2021" name="Microbiome">
        <title>Successional dynamics and alternative stable states in a saline activated sludge microbial community over 9 years.</title>
        <authorList>
            <person name="Wang Y."/>
            <person name="Ye J."/>
            <person name="Ju F."/>
            <person name="Liu L."/>
            <person name="Boyd J.A."/>
            <person name="Deng Y."/>
            <person name="Parks D.H."/>
            <person name="Jiang X."/>
            <person name="Yin X."/>
            <person name="Woodcroft B.J."/>
            <person name="Tyson G.W."/>
            <person name="Hugenholtz P."/>
            <person name="Polz M.F."/>
            <person name="Zhang T."/>
        </authorList>
    </citation>
    <scope>NUCLEOTIDE SEQUENCE</scope>
    <source>
        <strain evidence="3">HKST-UBA02</strain>
    </source>
</reference>
<feature type="transmembrane region" description="Helical" evidence="2">
    <location>
        <begin position="25"/>
        <end position="45"/>
    </location>
</feature>
<evidence type="ECO:0000256" key="2">
    <source>
        <dbReference type="SAM" id="Phobius"/>
    </source>
</evidence>
<feature type="compositionally biased region" description="Pro residues" evidence="1">
    <location>
        <begin position="488"/>
        <end position="502"/>
    </location>
</feature>
<feature type="region of interest" description="Disordered" evidence="1">
    <location>
        <begin position="453"/>
        <end position="502"/>
    </location>
</feature>
<dbReference type="EMBL" id="JAGQHS010000012">
    <property type="protein sequence ID" value="MCA9754908.1"/>
    <property type="molecule type" value="Genomic_DNA"/>
</dbReference>
<proteinExistence type="predicted"/>
<comment type="caution">
    <text evidence="3">The sequence shown here is derived from an EMBL/GenBank/DDBJ whole genome shotgun (WGS) entry which is preliminary data.</text>
</comment>
<keyword evidence="2" id="KW-1133">Transmembrane helix</keyword>
<accession>A0A956NBJ0</accession>
<dbReference type="Proteomes" id="UP000739538">
    <property type="component" value="Unassembled WGS sequence"/>
</dbReference>